<dbReference type="EMBL" id="KB467942">
    <property type="protein sequence ID" value="PCH38142.1"/>
    <property type="molecule type" value="Genomic_DNA"/>
</dbReference>
<gene>
    <name evidence="1" type="ORF">WOLCODRAFT_136065</name>
</gene>
<reference evidence="1 2" key="1">
    <citation type="journal article" date="2012" name="Science">
        <title>The Paleozoic origin of enzymatic lignin decomposition reconstructed from 31 fungal genomes.</title>
        <authorList>
            <person name="Floudas D."/>
            <person name="Binder M."/>
            <person name="Riley R."/>
            <person name="Barry K."/>
            <person name="Blanchette R.A."/>
            <person name="Henrissat B."/>
            <person name="Martinez A.T."/>
            <person name="Otillar R."/>
            <person name="Spatafora J.W."/>
            <person name="Yadav J.S."/>
            <person name="Aerts A."/>
            <person name="Benoit I."/>
            <person name="Boyd A."/>
            <person name="Carlson A."/>
            <person name="Copeland A."/>
            <person name="Coutinho P.M."/>
            <person name="de Vries R.P."/>
            <person name="Ferreira P."/>
            <person name="Findley K."/>
            <person name="Foster B."/>
            <person name="Gaskell J."/>
            <person name="Glotzer D."/>
            <person name="Gorecki P."/>
            <person name="Heitman J."/>
            <person name="Hesse C."/>
            <person name="Hori C."/>
            <person name="Igarashi K."/>
            <person name="Jurgens J.A."/>
            <person name="Kallen N."/>
            <person name="Kersten P."/>
            <person name="Kohler A."/>
            <person name="Kuees U."/>
            <person name="Kumar T.K.A."/>
            <person name="Kuo A."/>
            <person name="LaButti K."/>
            <person name="Larrondo L.F."/>
            <person name="Lindquist E."/>
            <person name="Ling A."/>
            <person name="Lombard V."/>
            <person name="Lucas S."/>
            <person name="Lundell T."/>
            <person name="Martin R."/>
            <person name="McLaughlin D.J."/>
            <person name="Morgenstern I."/>
            <person name="Morin E."/>
            <person name="Murat C."/>
            <person name="Nagy L.G."/>
            <person name="Nolan M."/>
            <person name="Ohm R.A."/>
            <person name="Patyshakuliyeva A."/>
            <person name="Rokas A."/>
            <person name="Ruiz-Duenas F.J."/>
            <person name="Sabat G."/>
            <person name="Salamov A."/>
            <person name="Samejima M."/>
            <person name="Schmutz J."/>
            <person name="Slot J.C."/>
            <person name="St John F."/>
            <person name="Stenlid J."/>
            <person name="Sun H."/>
            <person name="Sun S."/>
            <person name="Syed K."/>
            <person name="Tsang A."/>
            <person name="Wiebenga A."/>
            <person name="Young D."/>
            <person name="Pisabarro A."/>
            <person name="Eastwood D.C."/>
            <person name="Martin F."/>
            <person name="Cullen D."/>
            <person name="Grigoriev I.V."/>
            <person name="Hibbett D.S."/>
        </authorList>
    </citation>
    <scope>NUCLEOTIDE SEQUENCE [LARGE SCALE GENOMIC DNA]</scope>
    <source>
        <strain evidence="1 2">MD-104</strain>
    </source>
</reference>
<organism evidence="1 2">
    <name type="scientific">Wolfiporia cocos (strain MD-104)</name>
    <name type="common">Brown rot fungus</name>
    <dbReference type="NCBI Taxonomy" id="742152"/>
    <lineage>
        <taxon>Eukaryota</taxon>
        <taxon>Fungi</taxon>
        <taxon>Dikarya</taxon>
        <taxon>Basidiomycota</taxon>
        <taxon>Agaricomycotina</taxon>
        <taxon>Agaricomycetes</taxon>
        <taxon>Polyporales</taxon>
        <taxon>Phaeolaceae</taxon>
        <taxon>Wolfiporia</taxon>
    </lineage>
</organism>
<accession>A0A2H3J7A5</accession>
<proteinExistence type="predicted"/>
<evidence type="ECO:0000313" key="1">
    <source>
        <dbReference type="EMBL" id="PCH38142.1"/>
    </source>
</evidence>
<evidence type="ECO:0000313" key="2">
    <source>
        <dbReference type="Proteomes" id="UP000218811"/>
    </source>
</evidence>
<keyword evidence="2" id="KW-1185">Reference proteome</keyword>
<dbReference type="Proteomes" id="UP000218811">
    <property type="component" value="Unassembled WGS sequence"/>
</dbReference>
<dbReference type="AlphaFoldDB" id="A0A2H3J7A5"/>
<protein>
    <submittedName>
        <fullName evidence="1">Uncharacterized protein</fullName>
    </submittedName>
</protein>
<sequence length="127" mass="14630">MGICITTKWRECSLNYSRQLQMLETAILFQLLRINRVGGALDRSIQVNTHLLRRVLQCHSVSPDFHAATMNRSQCMSELLRAICGECCVRSDYFYRVGIPNGEYCILWFSPIERPLTGGPSRWCIML</sequence>
<name>A0A2H3J7A5_WOLCO</name>